<proteinExistence type="predicted"/>
<name>A0A8H4LU83_9HYPO</name>
<feature type="region of interest" description="Disordered" evidence="1">
    <location>
        <begin position="1"/>
        <end position="36"/>
    </location>
</feature>
<evidence type="ECO:0000313" key="3">
    <source>
        <dbReference type="Proteomes" id="UP000557566"/>
    </source>
</evidence>
<comment type="caution">
    <text evidence="2">The sequence shown here is derived from an EMBL/GenBank/DDBJ whole genome shotgun (WGS) entry which is preliminary data.</text>
</comment>
<reference evidence="2 3" key="1">
    <citation type="journal article" date="2020" name="Genome Biol. Evol.">
        <title>A new high-quality draft genome assembly of the Chinese cordyceps Ophiocordyceps sinensis.</title>
        <authorList>
            <person name="Shu R."/>
            <person name="Zhang J."/>
            <person name="Meng Q."/>
            <person name="Zhang H."/>
            <person name="Zhou G."/>
            <person name="Li M."/>
            <person name="Wu P."/>
            <person name="Zhao Y."/>
            <person name="Chen C."/>
            <person name="Qin Q."/>
        </authorList>
    </citation>
    <scope>NUCLEOTIDE SEQUENCE [LARGE SCALE GENOMIC DNA]</scope>
    <source>
        <strain evidence="2 3">IOZ07</strain>
    </source>
</reference>
<keyword evidence="3" id="KW-1185">Reference proteome</keyword>
<protein>
    <submittedName>
        <fullName evidence="2">Uncharacterized protein</fullName>
    </submittedName>
</protein>
<gene>
    <name evidence="2" type="ORF">G6O67_007588</name>
</gene>
<dbReference type="EMBL" id="JAAVMX010000008">
    <property type="protein sequence ID" value="KAF4505665.1"/>
    <property type="molecule type" value="Genomic_DNA"/>
</dbReference>
<evidence type="ECO:0000256" key="1">
    <source>
        <dbReference type="SAM" id="MobiDB-lite"/>
    </source>
</evidence>
<accession>A0A8H4LU83</accession>
<sequence>MDSNANNDRRRVSTSLDRAPFGRRATLAPSFSDKNGVMPKPAHPILALSTIREHQGMAIGLASSAPPSLLASTPMSPPRFPARPAFSAYHPSRIHASASGLQPSHAARSSRLPAGQIACSVASTGRIHVIRVAPSRGRGFVGAQQPVS</sequence>
<evidence type="ECO:0000313" key="2">
    <source>
        <dbReference type="EMBL" id="KAF4505665.1"/>
    </source>
</evidence>
<organism evidence="2 3">
    <name type="scientific">Ophiocordyceps sinensis</name>
    <dbReference type="NCBI Taxonomy" id="72228"/>
    <lineage>
        <taxon>Eukaryota</taxon>
        <taxon>Fungi</taxon>
        <taxon>Dikarya</taxon>
        <taxon>Ascomycota</taxon>
        <taxon>Pezizomycotina</taxon>
        <taxon>Sordariomycetes</taxon>
        <taxon>Hypocreomycetidae</taxon>
        <taxon>Hypocreales</taxon>
        <taxon>Ophiocordycipitaceae</taxon>
        <taxon>Ophiocordyceps</taxon>
    </lineage>
</organism>
<dbReference type="AlphaFoldDB" id="A0A8H4LU83"/>
<dbReference type="Proteomes" id="UP000557566">
    <property type="component" value="Unassembled WGS sequence"/>
</dbReference>